<feature type="transmembrane region" description="Helical" evidence="8">
    <location>
        <begin position="134"/>
        <end position="150"/>
    </location>
</feature>
<dbReference type="InterPro" id="IPR036640">
    <property type="entry name" value="ABC1_TM_sf"/>
</dbReference>
<keyword evidence="6 8" id="KW-1133">Transmembrane helix</keyword>
<dbReference type="PROSITE" id="PS00211">
    <property type="entry name" value="ABC_TRANSPORTER_1"/>
    <property type="match status" value="2"/>
</dbReference>
<dbReference type="GO" id="GO:0016020">
    <property type="term" value="C:membrane"/>
    <property type="evidence" value="ECO:0007669"/>
    <property type="project" value="UniProtKB-SubCell"/>
</dbReference>
<dbReference type="PROSITE" id="PS50893">
    <property type="entry name" value="ABC_TRANSPORTER_2"/>
    <property type="match status" value="2"/>
</dbReference>
<dbReference type="Pfam" id="PF00664">
    <property type="entry name" value="ABC_membrane"/>
    <property type="match status" value="2"/>
</dbReference>
<evidence type="ECO:0000259" key="9">
    <source>
        <dbReference type="PROSITE" id="PS50893"/>
    </source>
</evidence>
<dbReference type="Gene3D" id="1.20.1560.10">
    <property type="entry name" value="ABC transporter type 1, transmembrane domain"/>
    <property type="match status" value="2"/>
</dbReference>
<dbReference type="GeneID" id="41974444"/>
<feature type="transmembrane region" description="Helical" evidence="8">
    <location>
        <begin position="188"/>
        <end position="209"/>
    </location>
</feature>
<feature type="domain" description="ABC transporter" evidence="9">
    <location>
        <begin position="1257"/>
        <end position="1511"/>
    </location>
</feature>
<keyword evidence="5" id="KW-0067">ATP-binding</keyword>
<protein>
    <recommendedName>
        <fullName evidence="13">ABC transporter</fullName>
    </recommendedName>
</protein>
<evidence type="ECO:0000256" key="1">
    <source>
        <dbReference type="ARBA" id="ARBA00004370"/>
    </source>
</evidence>
<dbReference type="CDD" id="cd03250">
    <property type="entry name" value="ABCC_MRP_domain1"/>
    <property type="match status" value="1"/>
</dbReference>
<feature type="transmembrane region" description="Helical" evidence="8">
    <location>
        <begin position="907"/>
        <end position="928"/>
    </location>
</feature>
<dbReference type="SMART" id="SM00382">
    <property type="entry name" value="AAA"/>
    <property type="match status" value="2"/>
</dbReference>
<dbReference type="OrthoDB" id="6500128at2759"/>
<dbReference type="InParanoid" id="A0A507B6T1"/>
<feature type="domain" description="ABC transmembrane type-1" evidence="10">
    <location>
        <begin position="301"/>
        <end position="600"/>
    </location>
</feature>
<feature type="transmembrane region" description="Helical" evidence="8">
    <location>
        <begin position="159"/>
        <end position="182"/>
    </location>
</feature>
<evidence type="ECO:0000256" key="6">
    <source>
        <dbReference type="ARBA" id="ARBA00022989"/>
    </source>
</evidence>
<evidence type="ECO:0000313" key="12">
    <source>
        <dbReference type="Proteomes" id="UP000319257"/>
    </source>
</evidence>
<accession>A0A507B6T1</accession>
<feature type="transmembrane region" description="Helical" evidence="8">
    <location>
        <begin position="105"/>
        <end position="128"/>
    </location>
</feature>
<dbReference type="GO" id="GO:0140359">
    <property type="term" value="F:ABC-type transporter activity"/>
    <property type="evidence" value="ECO:0007669"/>
    <property type="project" value="InterPro"/>
</dbReference>
<feature type="transmembrane region" description="Helical" evidence="8">
    <location>
        <begin position="437"/>
        <end position="455"/>
    </location>
</feature>
<dbReference type="PANTHER" id="PTHR24223">
    <property type="entry name" value="ATP-BINDING CASSETTE SUB-FAMILY C"/>
    <property type="match status" value="1"/>
</dbReference>
<dbReference type="InterPro" id="IPR050173">
    <property type="entry name" value="ABC_transporter_C-like"/>
</dbReference>
<evidence type="ECO:0000256" key="5">
    <source>
        <dbReference type="ARBA" id="ARBA00022840"/>
    </source>
</evidence>
<dbReference type="SUPFAM" id="SSF90123">
    <property type="entry name" value="ABC transporter transmembrane region"/>
    <property type="match status" value="2"/>
</dbReference>
<dbReference type="CDD" id="cd18604">
    <property type="entry name" value="ABC_6TM_VMR1_D2_like"/>
    <property type="match status" value="1"/>
</dbReference>
<dbReference type="InterPro" id="IPR027417">
    <property type="entry name" value="P-loop_NTPase"/>
</dbReference>
<gene>
    <name evidence="11" type="ORF">E0L32_006997</name>
</gene>
<keyword evidence="3 8" id="KW-0812">Transmembrane</keyword>
<keyword evidence="12" id="KW-1185">Reference proteome</keyword>
<dbReference type="STRING" id="1093900.A0A507B6T1"/>
<dbReference type="InterPro" id="IPR017871">
    <property type="entry name" value="ABC_transporter-like_CS"/>
</dbReference>
<evidence type="ECO:0000313" key="11">
    <source>
        <dbReference type="EMBL" id="TPX12350.1"/>
    </source>
</evidence>
<reference evidence="11 12" key="1">
    <citation type="submission" date="2019-06" db="EMBL/GenBank/DDBJ databases">
        <title>Draft genome sequence of the filamentous fungus Phialemoniopsis curvata isolated from diesel fuel.</title>
        <authorList>
            <person name="Varaljay V.A."/>
            <person name="Lyon W.J."/>
            <person name="Crouch A.L."/>
            <person name="Drake C.E."/>
            <person name="Hollomon J.M."/>
            <person name="Nadeau L.J."/>
            <person name="Nunn H.S."/>
            <person name="Stevenson B.S."/>
            <person name="Bojanowski C.L."/>
            <person name="Crookes-Goodson W.J."/>
        </authorList>
    </citation>
    <scope>NUCLEOTIDE SEQUENCE [LARGE SCALE GENOMIC DNA]</scope>
    <source>
        <strain evidence="11 12">D216</strain>
    </source>
</reference>
<comment type="subcellular location">
    <subcellularLocation>
        <location evidence="1">Membrane</location>
    </subcellularLocation>
</comment>
<feature type="transmembrane region" description="Helical" evidence="8">
    <location>
        <begin position="339"/>
        <end position="362"/>
    </location>
</feature>
<feature type="transmembrane region" description="Helical" evidence="8">
    <location>
        <begin position="32"/>
        <end position="51"/>
    </location>
</feature>
<feature type="domain" description="ABC transmembrane type-1" evidence="10">
    <location>
        <begin position="909"/>
        <end position="1227"/>
    </location>
</feature>
<evidence type="ECO:0000256" key="3">
    <source>
        <dbReference type="ARBA" id="ARBA00022692"/>
    </source>
</evidence>
<dbReference type="InterPro" id="IPR003439">
    <property type="entry name" value="ABC_transporter-like_ATP-bd"/>
</dbReference>
<keyword evidence="4" id="KW-0547">Nucleotide-binding</keyword>
<dbReference type="InterPro" id="IPR011527">
    <property type="entry name" value="ABC1_TM_dom"/>
</dbReference>
<keyword evidence="2" id="KW-0813">Transport</keyword>
<evidence type="ECO:0000256" key="4">
    <source>
        <dbReference type="ARBA" id="ARBA00022741"/>
    </source>
</evidence>
<dbReference type="PROSITE" id="PS50929">
    <property type="entry name" value="ABC_TM1F"/>
    <property type="match status" value="2"/>
</dbReference>
<dbReference type="RefSeq" id="XP_030994061.1">
    <property type="nucleotide sequence ID" value="XM_031141693.1"/>
</dbReference>
<sequence>MLMTQAFWPCSDCCNGHWAPSWSGVGDSCLGAISYLPAWFALLVVLCRYALGPAWRRRPLWLRTFAAEPKDATDAARDEGLETPDLNSCGDEDLPLLPKVRAWHWPAVCILTLSVLGLAFGLVLTFAFGFGPVFLVPVVPCLLTALIVAIDRPRTAPGAVLLVQGALLAVQTALAMFIPATLHWPSGLFSLTQLGISLCIIVTVLAMPLRDPRLDARDICLPFETPTYRQRSPEDVITPWQWMTVSWMSPLISIAFNRQLHDEDVWLLPYEFQHLRLHLLFREVRGSVTARILKANMTDLIITSCLGILESVASLLPIVLLKQLLSALQGPQRDARTAIVYAMLMAFCNLVRDQSGVFSLWYSRRCYERSRGEMITMIYEKTLRRKAFTFPGHHDGDAATTPDPSRVEGPASMGKILNLMRNDVYEVAQRFWEFPSLFIKPMNFILSLVLIWNILGPASLLGILIVVAAQVVNGFVLRVLYRWEVARRAVTDLKLQATSQFVEAIRHLRWYDWQDKWLARIILARNKELRWRVANLLLQRAVDLMNQLAAFFFPVAAFYAYTVIGKRPLSVDIAFPALSLFTILQTSLRELPALITVLVNAAVAMRRIEGFMAEPNKEEHFEDRLLDPTLGELEIKVAHADFSWPGSQELVLRDVNLEIGPGLTLVCGKVGCGKTALLHAILGELDQSAGEKKVPEEMIGYCTQTPWLQSMSIRENILFSAPYDERRYRQVLDACCLLPDLVNFKAGDLSLIGENGVGLSGGQKARVALARAVYSRARMLLLDDPIAALDHNTAEAIMGKLFKTSGLMKDRLVVFVTHRVDLVSKYAVQTLEVGEDGTVQRVEEDLLDLDSKLLHKITSNEEVPVEDDEEGENEAIPDKFIEEEYRAHGRVMASVYWRYVKAGKLRWWAAIILCFILFRVTNVAYYYFLKIWGEAYDSAAASEQPRITAQTAVSSYGVHSRVSDTESGGWFNYADLGLPSPDDDVRPWLFWFLMLSIAQVVVQLLSDLVLIVLTYKAGKKIFEQVMQRVSNATFRFFDVTPVGRLMNRVTSDIGTIDGQIAYQIYQVAYHGVVWVSAMAVIASTTPVFLVLALATTASFVLIFRRFLPATQSLRRLEMVSLSPLMSNFGTLLEGLTTVRAFRAQPHFQNRIIVTTDAFQKMDHFYWSLQAWLLIRLDALGALSSFLLTLVAVRSGLSSGTVAFVLATAANFVDTTHAMCRKYGDLQMQFVSVERVIELLDLEQEEPGDVQPPAAWPAADDDVVFEGATVRYAPHLEPSLRGVSVRIPARSTVAVTGRTGSGKSTLALALLGTVLAHGDGEQGGGGGSGIRIGAMDVGRVDKHALRRRISFVAQDPVLFPGTLRENLDPVGEHSDGECAAVLERVMRESGGGGGGAGGGEGLTLGSRVDGGGKNLSQGQRQLVGLGRAVLRRSPVVILDEATASIDMKTAFYIQQVLREELRDSTVITIAHRLEAVKDADFSIVLDKGQVVYAGPVGGGQAEREEDDDQEEEE</sequence>
<dbReference type="GO" id="GO:0005524">
    <property type="term" value="F:ATP binding"/>
    <property type="evidence" value="ECO:0007669"/>
    <property type="project" value="UniProtKB-KW"/>
</dbReference>
<dbReference type="Gene3D" id="3.40.50.300">
    <property type="entry name" value="P-loop containing nucleotide triphosphate hydrolases"/>
    <property type="match status" value="2"/>
</dbReference>
<feature type="transmembrane region" description="Helical" evidence="8">
    <location>
        <begin position="461"/>
        <end position="481"/>
    </location>
</feature>
<dbReference type="FunFam" id="3.40.50.300:FF:001577">
    <property type="entry name" value="ABC bile acid transporter"/>
    <property type="match status" value="1"/>
</dbReference>
<evidence type="ECO:0000256" key="2">
    <source>
        <dbReference type="ARBA" id="ARBA00022448"/>
    </source>
</evidence>
<feature type="domain" description="ABC transporter" evidence="9">
    <location>
        <begin position="635"/>
        <end position="861"/>
    </location>
</feature>
<dbReference type="CDD" id="cd18596">
    <property type="entry name" value="ABC_6TM_VMR1_D1_like"/>
    <property type="match status" value="1"/>
</dbReference>
<keyword evidence="7 8" id="KW-0472">Membrane</keyword>
<dbReference type="Proteomes" id="UP000319257">
    <property type="component" value="Unassembled WGS sequence"/>
</dbReference>
<dbReference type="PANTHER" id="PTHR24223:SF415">
    <property type="entry name" value="FI20190P1"/>
    <property type="match status" value="1"/>
</dbReference>
<feature type="transmembrane region" description="Helical" evidence="8">
    <location>
        <begin position="541"/>
        <end position="561"/>
    </location>
</feature>
<feature type="transmembrane region" description="Helical" evidence="8">
    <location>
        <begin position="988"/>
        <end position="1013"/>
    </location>
</feature>
<evidence type="ECO:0000259" key="10">
    <source>
        <dbReference type="PROSITE" id="PS50929"/>
    </source>
</evidence>
<name>A0A507B6T1_9PEZI</name>
<dbReference type="EMBL" id="SKBQ01000041">
    <property type="protein sequence ID" value="TPX12350.1"/>
    <property type="molecule type" value="Genomic_DNA"/>
</dbReference>
<dbReference type="SUPFAM" id="SSF52540">
    <property type="entry name" value="P-loop containing nucleoside triphosphate hydrolases"/>
    <property type="match status" value="2"/>
</dbReference>
<evidence type="ECO:0000256" key="8">
    <source>
        <dbReference type="SAM" id="Phobius"/>
    </source>
</evidence>
<proteinExistence type="predicted"/>
<dbReference type="GO" id="GO:0016887">
    <property type="term" value="F:ATP hydrolysis activity"/>
    <property type="evidence" value="ECO:0007669"/>
    <property type="project" value="InterPro"/>
</dbReference>
<evidence type="ECO:0008006" key="13">
    <source>
        <dbReference type="Google" id="ProtNLM"/>
    </source>
</evidence>
<organism evidence="11 12">
    <name type="scientific">Thyridium curvatum</name>
    <dbReference type="NCBI Taxonomy" id="1093900"/>
    <lineage>
        <taxon>Eukaryota</taxon>
        <taxon>Fungi</taxon>
        <taxon>Dikarya</taxon>
        <taxon>Ascomycota</taxon>
        <taxon>Pezizomycotina</taxon>
        <taxon>Sordariomycetes</taxon>
        <taxon>Sordariomycetidae</taxon>
        <taxon>Thyridiales</taxon>
        <taxon>Thyridiaceae</taxon>
        <taxon>Thyridium</taxon>
    </lineage>
</organism>
<feature type="transmembrane region" description="Helical" evidence="8">
    <location>
        <begin position="573"/>
        <end position="603"/>
    </location>
</feature>
<feature type="transmembrane region" description="Helical" evidence="8">
    <location>
        <begin position="300"/>
        <end position="319"/>
    </location>
</feature>
<dbReference type="InterPro" id="IPR003593">
    <property type="entry name" value="AAA+_ATPase"/>
</dbReference>
<comment type="caution">
    <text evidence="11">The sequence shown here is derived from an EMBL/GenBank/DDBJ whole genome shotgun (WGS) entry which is preliminary data.</text>
</comment>
<dbReference type="Pfam" id="PF00005">
    <property type="entry name" value="ABC_tran"/>
    <property type="match status" value="2"/>
</dbReference>
<evidence type="ECO:0000256" key="7">
    <source>
        <dbReference type="ARBA" id="ARBA00023136"/>
    </source>
</evidence>